<evidence type="ECO:0000256" key="1">
    <source>
        <dbReference type="ARBA" id="ARBA00010634"/>
    </source>
</evidence>
<feature type="signal peptide" evidence="4">
    <location>
        <begin position="1"/>
        <end position="22"/>
    </location>
</feature>
<feature type="compositionally biased region" description="Acidic residues" evidence="3">
    <location>
        <begin position="244"/>
        <end position="254"/>
    </location>
</feature>
<dbReference type="Proteomes" id="UP001191082">
    <property type="component" value="Unassembled WGS sequence"/>
</dbReference>
<protein>
    <submittedName>
        <fullName evidence="5">VacJ family lipoprotein</fullName>
    </submittedName>
</protein>
<comment type="similarity">
    <text evidence="1">Belongs to the MlaA family.</text>
</comment>
<dbReference type="Pfam" id="PF04333">
    <property type="entry name" value="MlaA"/>
    <property type="match status" value="1"/>
</dbReference>
<accession>A0ABY2XG99</accession>
<dbReference type="RefSeq" id="WP_138862959.1">
    <property type="nucleotide sequence ID" value="NZ_VCPC01000001.1"/>
</dbReference>
<gene>
    <name evidence="5" type="ORF">FGK64_06600</name>
</gene>
<evidence type="ECO:0000256" key="3">
    <source>
        <dbReference type="SAM" id="MobiDB-lite"/>
    </source>
</evidence>
<evidence type="ECO:0000313" key="5">
    <source>
        <dbReference type="EMBL" id="TMV15617.1"/>
    </source>
</evidence>
<dbReference type="InterPro" id="IPR007428">
    <property type="entry name" value="MlaA"/>
</dbReference>
<dbReference type="PRINTS" id="PR01805">
    <property type="entry name" value="VACJLIPOPROT"/>
</dbReference>
<keyword evidence="2 4" id="KW-0732">Signal</keyword>
<evidence type="ECO:0000313" key="6">
    <source>
        <dbReference type="Proteomes" id="UP001191082"/>
    </source>
</evidence>
<dbReference type="PANTHER" id="PTHR30035">
    <property type="entry name" value="LIPOPROTEIN VACJ-RELATED"/>
    <property type="match status" value="1"/>
</dbReference>
<comment type="caution">
    <text evidence="5">The sequence shown here is derived from an EMBL/GenBank/DDBJ whole genome shotgun (WGS) entry which is preliminary data.</text>
</comment>
<proteinExistence type="inferred from homology"/>
<evidence type="ECO:0000256" key="4">
    <source>
        <dbReference type="SAM" id="SignalP"/>
    </source>
</evidence>
<organism evidence="5 6">
    <name type="scientific">Arenibacterium halophilum</name>
    <dbReference type="NCBI Taxonomy" id="2583821"/>
    <lineage>
        <taxon>Bacteria</taxon>
        <taxon>Pseudomonadati</taxon>
        <taxon>Pseudomonadota</taxon>
        <taxon>Alphaproteobacteria</taxon>
        <taxon>Rhodobacterales</taxon>
        <taxon>Paracoccaceae</taxon>
        <taxon>Arenibacterium</taxon>
    </lineage>
</organism>
<keyword evidence="6" id="KW-1185">Reference proteome</keyword>
<keyword evidence="5" id="KW-0449">Lipoprotein</keyword>
<feature type="region of interest" description="Disordered" evidence="3">
    <location>
        <begin position="237"/>
        <end position="261"/>
    </location>
</feature>
<evidence type="ECO:0000256" key="2">
    <source>
        <dbReference type="ARBA" id="ARBA00022729"/>
    </source>
</evidence>
<reference evidence="5 6" key="1">
    <citation type="submission" date="2019-05" db="EMBL/GenBank/DDBJ databases">
        <title>Marivita sp. nov. isolated from sea sediment.</title>
        <authorList>
            <person name="Kim W."/>
        </authorList>
    </citation>
    <scope>NUCLEOTIDE SEQUENCE [LARGE SCALE GENOMIC DNA]</scope>
    <source>
        <strain evidence="5 6">CAU 1492</strain>
    </source>
</reference>
<sequence length="261" mass="28665">MTSVIQPLRATFAILLLGLAAACTQPDRPQGPGDVFDPYEGMNRGIHSFNVGVDKVFFRPASKGYVSIVPAPMVTSFSYFADNISEPSNMVNAILQGDGRRAGTALARFLMNSTIGFGGLADPATEFGIPADHTDFGETLHVWGAREGAYIELPFFGPSNERDAAGTLVDFFTNPISYWNNNPADNIGVYAEIVQQMGNRGRYSDTVDSILYESEDSYAQSRVIYLQNRRFELAGQGQETYSDPYDDFPADPYEDPYALSE</sequence>
<dbReference type="EMBL" id="VCPC01000001">
    <property type="protein sequence ID" value="TMV15617.1"/>
    <property type="molecule type" value="Genomic_DNA"/>
</dbReference>
<dbReference type="PANTHER" id="PTHR30035:SF3">
    <property type="entry name" value="INTERMEMBRANE PHOSPHOLIPID TRANSPORT SYSTEM LIPOPROTEIN MLAA"/>
    <property type="match status" value="1"/>
</dbReference>
<name>A0ABY2XG99_9RHOB</name>
<feature type="chain" id="PRO_5047075354" evidence="4">
    <location>
        <begin position="23"/>
        <end position="261"/>
    </location>
</feature>